<protein>
    <submittedName>
        <fullName evidence="3">Uncharacterized protein</fullName>
    </submittedName>
</protein>
<keyword evidence="1" id="KW-0175">Coiled coil</keyword>
<keyword evidence="2" id="KW-0472">Membrane</keyword>
<feature type="transmembrane region" description="Helical" evidence="2">
    <location>
        <begin position="60"/>
        <end position="78"/>
    </location>
</feature>
<gene>
    <name evidence="3" type="ORF">ACFSUF_19900</name>
</gene>
<dbReference type="Proteomes" id="UP001597541">
    <property type="component" value="Unassembled WGS sequence"/>
</dbReference>
<feature type="coiled-coil region" evidence="1">
    <location>
        <begin position="180"/>
        <end position="214"/>
    </location>
</feature>
<organism evidence="3 4">
    <name type="scientific">Paenibacillus gansuensis</name>
    <dbReference type="NCBI Taxonomy" id="306542"/>
    <lineage>
        <taxon>Bacteria</taxon>
        <taxon>Bacillati</taxon>
        <taxon>Bacillota</taxon>
        <taxon>Bacilli</taxon>
        <taxon>Bacillales</taxon>
        <taxon>Paenibacillaceae</taxon>
        <taxon>Paenibacillus</taxon>
    </lineage>
</organism>
<evidence type="ECO:0000313" key="4">
    <source>
        <dbReference type="Proteomes" id="UP001597541"/>
    </source>
</evidence>
<proteinExistence type="predicted"/>
<reference evidence="4" key="1">
    <citation type="journal article" date="2019" name="Int. J. Syst. Evol. Microbiol.">
        <title>The Global Catalogue of Microorganisms (GCM) 10K type strain sequencing project: providing services to taxonomists for standard genome sequencing and annotation.</title>
        <authorList>
            <consortium name="The Broad Institute Genomics Platform"/>
            <consortium name="The Broad Institute Genome Sequencing Center for Infectious Disease"/>
            <person name="Wu L."/>
            <person name="Ma J."/>
        </authorList>
    </citation>
    <scope>NUCLEOTIDE SEQUENCE [LARGE SCALE GENOMIC DNA]</scope>
    <source>
        <strain evidence="4">KCTC 3950</strain>
    </source>
</reference>
<dbReference type="RefSeq" id="WP_377605792.1">
    <property type="nucleotide sequence ID" value="NZ_JBHUME010000013.1"/>
</dbReference>
<name>A0ABW5PIL8_9BACL</name>
<dbReference type="EMBL" id="JBHUME010000013">
    <property type="protein sequence ID" value="MFD2614680.1"/>
    <property type="molecule type" value="Genomic_DNA"/>
</dbReference>
<sequence length="374" mass="42843">MVVKQIKANYHSYLNEIKFNMDPVISKMRSQNGQHWRGKAWLGPLKTFGSYFKHVKLIKGIQWASLPIIGPTVAGILAGNYGPWPIWLSVAGAITLASAFYIIYVQVYIGKMATIGHPDFHVEAFKTRRPEEYEMTWAQFVNKNDFTFEGLYDIVNTVFSQNNHDPSSVAYVVAYSQSQHEFLQSSIADLKKTIDEQESAIEHLEDELVKSENAISYLVGIIKKVNENLFRYVNNRLDLSDLDFISGFSLYRKTENTLELILDKGTSGKHRNLDLDADAHFAAVVAVKDEQEQAHYNNPYPGRHLVAFRMTMLEEETWVWCFHFDDDDERSLSLILGNGIIESRQIRRVIHAFCLTLQQRIISQKEVGQDAEAK</sequence>
<feature type="transmembrane region" description="Helical" evidence="2">
    <location>
        <begin position="84"/>
        <end position="104"/>
    </location>
</feature>
<keyword evidence="4" id="KW-1185">Reference proteome</keyword>
<evidence type="ECO:0000256" key="1">
    <source>
        <dbReference type="SAM" id="Coils"/>
    </source>
</evidence>
<comment type="caution">
    <text evidence="3">The sequence shown here is derived from an EMBL/GenBank/DDBJ whole genome shotgun (WGS) entry which is preliminary data.</text>
</comment>
<evidence type="ECO:0000313" key="3">
    <source>
        <dbReference type="EMBL" id="MFD2614680.1"/>
    </source>
</evidence>
<evidence type="ECO:0000256" key="2">
    <source>
        <dbReference type="SAM" id="Phobius"/>
    </source>
</evidence>
<accession>A0ABW5PIL8</accession>
<keyword evidence="2" id="KW-0812">Transmembrane</keyword>
<keyword evidence="2" id="KW-1133">Transmembrane helix</keyword>